<reference evidence="3 4" key="1">
    <citation type="submission" date="2017-09" db="EMBL/GenBank/DDBJ databases">
        <authorList>
            <person name="Ehlers B."/>
            <person name="Leendertz F.H."/>
        </authorList>
    </citation>
    <scope>NUCLEOTIDE SEQUENCE [LARGE SCALE GENOMIC DNA]</scope>
    <source>
        <strain evidence="3 4">CGMCC 4.7095</strain>
    </source>
</reference>
<keyword evidence="3" id="KW-0378">Hydrolase</keyword>
<accession>A0A286E3R7</accession>
<gene>
    <name evidence="3" type="ORF">SAMN06297387_12239</name>
</gene>
<dbReference type="PANTHER" id="PTHR23088:SF27">
    <property type="entry name" value="DEAMINATED GLUTATHIONE AMIDASE"/>
    <property type="match status" value="1"/>
</dbReference>
<dbReference type="AlphaFoldDB" id="A0A286E3R7"/>
<evidence type="ECO:0000313" key="3">
    <source>
        <dbReference type="EMBL" id="SOD65519.1"/>
    </source>
</evidence>
<sequence>MRIALSQLAATVSPEENLRAVVDQTERAAGQGAELVVFPEAAMARFGVPLGPLAEPLDGPWADGVRAVAERTGTLVVAGMFTPDEDGRVRNTLLITGRGVATHYDKLHLFDAFDFAESATVAPGDEVVTASLDGLTLGFATCYDVRFPALFGALAERGARVVVLPASWGAGPGKVEQWEVLVRARALDSTCWVLAAGQADPATVGAPPATGAPTGVGHSMVVSPLGEVTARLGGAPGLLLADLDLAAVDAARRTVPVLANARRLAGGGGGGGGGGGDHGADVVR</sequence>
<protein>
    <submittedName>
        <fullName evidence="3">Predicted amidohydrolase</fullName>
    </submittedName>
</protein>
<dbReference type="GO" id="GO:0016787">
    <property type="term" value="F:hydrolase activity"/>
    <property type="evidence" value="ECO:0007669"/>
    <property type="project" value="UniProtKB-KW"/>
</dbReference>
<dbReference type="EMBL" id="OCNE01000022">
    <property type="protein sequence ID" value="SOD65519.1"/>
    <property type="molecule type" value="Genomic_DNA"/>
</dbReference>
<dbReference type="OrthoDB" id="9811121at2"/>
<dbReference type="PROSITE" id="PS01227">
    <property type="entry name" value="UPF0012"/>
    <property type="match status" value="1"/>
</dbReference>
<evidence type="ECO:0000259" key="2">
    <source>
        <dbReference type="PROSITE" id="PS50263"/>
    </source>
</evidence>
<proteinExistence type="inferred from homology"/>
<dbReference type="Pfam" id="PF00795">
    <property type="entry name" value="CN_hydrolase"/>
    <property type="match status" value="1"/>
</dbReference>
<dbReference type="PANTHER" id="PTHR23088">
    <property type="entry name" value="NITRILASE-RELATED"/>
    <property type="match status" value="1"/>
</dbReference>
<dbReference type="InterPro" id="IPR036526">
    <property type="entry name" value="C-N_Hydrolase_sf"/>
</dbReference>
<evidence type="ECO:0000256" key="1">
    <source>
        <dbReference type="ARBA" id="ARBA00010613"/>
    </source>
</evidence>
<organism evidence="3 4">
    <name type="scientific">Streptomyces zhaozhouensis</name>
    <dbReference type="NCBI Taxonomy" id="1300267"/>
    <lineage>
        <taxon>Bacteria</taxon>
        <taxon>Bacillati</taxon>
        <taxon>Actinomycetota</taxon>
        <taxon>Actinomycetes</taxon>
        <taxon>Kitasatosporales</taxon>
        <taxon>Streptomycetaceae</taxon>
        <taxon>Streptomyces</taxon>
    </lineage>
</organism>
<dbReference type="SUPFAM" id="SSF56317">
    <property type="entry name" value="Carbon-nitrogen hydrolase"/>
    <property type="match status" value="1"/>
</dbReference>
<dbReference type="InterPro" id="IPR001110">
    <property type="entry name" value="UPF0012_CS"/>
</dbReference>
<name>A0A286E3R7_9ACTN</name>
<keyword evidence="4" id="KW-1185">Reference proteome</keyword>
<comment type="similarity">
    <text evidence="1">Belongs to the carbon-nitrogen hydrolase superfamily. NIT1/NIT2 family.</text>
</comment>
<evidence type="ECO:0000313" key="4">
    <source>
        <dbReference type="Proteomes" id="UP000219072"/>
    </source>
</evidence>
<dbReference type="Gene3D" id="3.60.110.10">
    <property type="entry name" value="Carbon-nitrogen hydrolase"/>
    <property type="match status" value="1"/>
</dbReference>
<dbReference type="Proteomes" id="UP000219072">
    <property type="component" value="Unassembled WGS sequence"/>
</dbReference>
<dbReference type="PROSITE" id="PS50263">
    <property type="entry name" value="CN_HYDROLASE"/>
    <property type="match status" value="1"/>
</dbReference>
<dbReference type="InterPro" id="IPR003010">
    <property type="entry name" value="C-N_Hydrolase"/>
</dbReference>
<dbReference type="RefSeq" id="WP_097233466.1">
    <property type="nucleotide sequence ID" value="NZ_OCNE01000022.1"/>
</dbReference>
<dbReference type="CDD" id="cd07581">
    <property type="entry name" value="nitrilase_3"/>
    <property type="match status" value="1"/>
</dbReference>
<feature type="domain" description="CN hydrolase" evidence="2">
    <location>
        <begin position="1"/>
        <end position="245"/>
    </location>
</feature>